<protein>
    <submittedName>
        <fullName evidence="1">Uncharacterized protein</fullName>
    </submittedName>
</protein>
<sequence>MHISKTTT</sequence>
<dbReference type="EMBL" id="GGEC01073362">
    <property type="protein sequence ID" value="MBX53846.1"/>
    <property type="molecule type" value="Transcribed_RNA"/>
</dbReference>
<evidence type="ECO:0000313" key="1">
    <source>
        <dbReference type="EMBL" id="MBX53846.1"/>
    </source>
</evidence>
<reference evidence="1" key="1">
    <citation type="submission" date="2018-02" db="EMBL/GenBank/DDBJ databases">
        <title>Rhizophora mucronata_Transcriptome.</title>
        <authorList>
            <person name="Meera S.P."/>
            <person name="Sreeshan A."/>
            <person name="Augustine A."/>
        </authorList>
    </citation>
    <scope>NUCLEOTIDE SEQUENCE</scope>
    <source>
        <tissue evidence="1">Leaf</tissue>
    </source>
</reference>
<proteinExistence type="predicted"/>
<accession>A0A2P2PGI6</accession>
<organism evidence="1">
    <name type="scientific">Rhizophora mucronata</name>
    <name type="common">Asiatic mangrove</name>
    <dbReference type="NCBI Taxonomy" id="61149"/>
    <lineage>
        <taxon>Eukaryota</taxon>
        <taxon>Viridiplantae</taxon>
        <taxon>Streptophyta</taxon>
        <taxon>Embryophyta</taxon>
        <taxon>Tracheophyta</taxon>
        <taxon>Spermatophyta</taxon>
        <taxon>Magnoliopsida</taxon>
        <taxon>eudicotyledons</taxon>
        <taxon>Gunneridae</taxon>
        <taxon>Pentapetalae</taxon>
        <taxon>rosids</taxon>
        <taxon>fabids</taxon>
        <taxon>Malpighiales</taxon>
        <taxon>Rhizophoraceae</taxon>
        <taxon>Rhizophora</taxon>
    </lineage>
</organism>
<name>A0A2P2PGI6_RHIMU</name>